<keyword evidence="8" id="KW-0443">Lipid metabolism</keyword>
<keyword evidence="9" id="KW-0496">Mitochondrion</keyword>
<evidence type="ECO:0000259" key="16">
    <source>
        <dbReference type="Pfam" id="PF12697"/>
    </source>
</evidence>
<dbReference type="PANTHER" id="PTHR48182:SF2">
    <property type="entry name" value="PROTEIN SERAC1"/>
    <property type="match status" value="1"/>
</dbReference>
<evidence type="ECO:0000256" key="12">
    <source>
        <dbReference type="ARBA" id="ARBA00023264"/>
    </source>
</evidence>
<dbReference type="SUPFAM" id="SSF53474">
    <property type="entry name" value="alpha/beta-Hydrolases"/>
    <property type="match status" value="1"/>
</dbReference>
<dbReference type="STRING" id="34508.A0A4U8UUY6"/>
<evidence type="ECO:0000313" key="17">
    <source>
        <dbReference type="EMBL" id="TMS37182.1"/>
    </source>
</evidence>
<reference evidence="17 18" key="2">
    <citation type="journal article" date="2019" name="G3 (Bethesda)">
        <title>Hybrid Assembly of the Genome of the Entomopathogenic Nematode Steinernema carpocapsae Identifies the X-Chromosome.</title>
        <authorList>
            <person name="Serra L."/>
            <person name="Macchietto M."/>
            <person name="Macias-Munoz A."/>
            <person name="McGill C.J."/>
            <person name="Rodriguez I.M."/>
            <person name="Rodriguez B."/>
            <person name="Murad R."/>
            <person name="Mortazavi A."/>
        </authorList>
    </citation>
    <scope>NUCLEOTIDE SEQUENCE [LARGE SCALE GENOMIC DNA]</scope>
    <source>
        <strain evidence="17 18">ALL</strain>
    </source>
</reference>
<evidence type="ECO:0000256" key="14">
    <source>
        <dbReference type="ARBA" id="ARBA00040991"/>
    </source>
</evidence>
<name>A0A4U8UUY6_STECR</name>
<dbReference type="GO" id="GO:0005739">
    <property type="term" value="C:mitochondrion"/>
    <property type="evidence" value="ECO:0007669"/>
    <property type="project" value="UniProtKB-SubCell"/>
</dbReference>
<dbReference type="InterPro" id="IPR016024">
    <property type="entry name" value="ARM-type_fold"/>
</dbReference>
<evidence type="ECO:0000256" key="7">
    <source>
        <dbReference type="ARBA" id="ARBA00022989"/>
    </source>
</evidence>
<keyword evidence="12" id="KW-1208">Phospholipid metabolism</keyword>
<sequence>MSRNRILLDVGLRSALTAFFLGSGRQLNREEKVSERRVINAINSLNSGENIPTAVRVLEDLSWHDQSKAVKCLSNLALCILAANESSLCRVASQSDAVGDRACIRAELLEKLENIILDDDWNKALLWYSVNACAEDDPVCNDVTLLNRPSNVRKLTRLLQVLYNKTELHYSSQMVDQEALEVLLELFQHFYPNNMTICVLILKILSNISTDGAYCAESVAASGWMKLLLFMLNEGSEIIPILCKKIFLNLLYSMEQKKTCLGSGLYEFYSTSYCTNPEIDVVLLHGMRGSAFRTWRQKDDPGNVTTQCWPKVWLPNSVQGHIRIIAVDYPSALYGGDLMENLQSRAKRVLEFLERAGIGDRPVVFICHSMGGLLAKQLLIGNTYGGAEKYSLFRFARFTEANVGSFVHGHSSLRHPDRRRIFVPSSTPIA</sequence>
<keyword evidence="6" id="KW-0256">Endoplasmic reticulum</keyword>
<dbReference type="Gene3D" id="1.25.10.10">
    <property type="entry name" value="Leucine-rich Repeat Variant"/>
    <property type="match status" value="1"/>
</dbReference>
<evidence type="ECO:0000256" key="15">
    <source>
        <dbReference type="ARBA" id="ARBA00041701"/>
    </source>
</evidence>
<dbReference type="InterPro" id="IPR029058">
    <property type="entry name" value="AB_hydrolase_fold"/>
</dbReference>
<evidence type="ECO:0000256" key="11">
    <source>
        <dbReference type="ARBA" id="ARBA00023209"/>
    </source>
</evidence>
<evidence type="ECO:0000256" key="1">
    <source>
        <dbReference type="ARBA" id="ARBA00004167"/>
    </source>
</evidence>
<evidence type="ECO:0000256" key="2">
    <source>
        <dbReference type="ARBA" id="ARBA00004173"/>
    </source>
</evidence>
<dbReference type="OrthoDB" id="5086500at2759"/>
<evidence type="ECO:0000256" key="6">
    <source>
        <dbReference type="ARBA" id="ARBA00022824"/>
    </source>
</evidence>
<organism evidence="17 18">
    <name type="scientific">Steinernema carpocapsae</name>
    <name type="common">Entomopathogenic nematode</name>
    <dbReference type="NCBI Taxonomy" id="34508"/>
    <lineage>
        <taxon>Eukaryota</taxon>
        <taxon>Metazoa</taxon>
        <taxon>Ecdysozoa</taxon>
        <taxon>Nematoda</taxon>
        <taxon>Chromadorea</taxon>
        <taxon>Rhabditida</taxon>
        <taxon>Tylenchina</taxon>
        <taxon>Panagrolaimomorpha</taxon>
        <taxon>Strongyloidoidea</taxon>
        <taxon>Steinernematidae</taxon>
        <taxon>Steinernema</taxon>
    </lineage>
</organism>
<dbReference type="PANTHER" id="PTHR48182">
    <property type="entry name" value="PROTEIN SERAC1"/>
    <property type="match status" value="1"/>
</dbReference>
<reference evidence="17 18" key="1">
    <citation type="journal article" date="2015" name="Genome Biol.">
        <title>Comparative genomics of Steinernema reveals deeply conserved gene regulatory networks.</title>
        <authorList>
            <person name="Dillman A.R."/>
            <person name="Macchietto M."/>
            <person name="Porter C.F."/>
            <person name="Rogers A."/>
            <person name="Williams B."/>
            <person name="Antoshechkin I."/>
            <person name="Lee M.M."/>
            <person name="Goodwin Z."/>
            <person name="Lu X."/>
            <person name="Lewis E.E."/>
            <person name="Goodrich-Blair H."/>
            <person name="Stock S.P."/>
            <person name="Adams B.J."/>
            <person name="Sternberg P.W."/>
            <person name="Mortazavi A."/>
        </authorList>
    </citation>
    <scope>NUCLEOTIDE SEQUENCE [LARGE SCALE GENOMIC DNA]</scope>
    <source>
        <strain evidence="17 18">ALL</strain>
    </source>
</reference>
<keyword evidence="10" id="KW-0472">Membrane</keyword>
<comment type="similarity">
    <text evidence="13">Belongs to the SERAC1 family.</text>
</comment>
<protein>
    <recommendedName>
        <fullName evidence="14">Protein SERAC1</fullName>
    </recommendedName>
    <alternativeName>
        <fullName evidence="15">Serine active site-containing protein 1</fullName>
    </alternativeName>
</protein>
<evidence type="ECO:0000256" key="8">
    <source>
        <dbReference type="ARBA" id="ARBA00023098"/>
    </source>
</evidence>
<gene>
    <name evidence="17" type="ORF">L596_004163</name>
</gene>
<dbReference type="Gene3D" id="3.40.50.1820">
    <property type="entry name" value="alpha/beta hydrolase"/>
    <property type="match status" value="1"/>
</dbReference>
<dbReference type="SUPFAM" id="SSF48371">
    <property type="entry name" value="ARM repeat"/>
    <property type="match status" value="1"/>
</dbReference>
<dbReference type="Pfam" id="PF12697">
    <property type="entry name" value="Abhydrolase_6"/>
    <property type="match status" value="1"/>
</dbReference>
<dbReference type="GO" id="GO:0016020">
    <property type="term" value="C:membrane"/>
    <property type="evidence" value="ECO:0007669"/>
    <property type="project" value="UniProtKB-SubCell"/>
</dbReference>
<keyword evidence="11" id="KW-0594">Phospholipid biosynthesis</keyword>
<dbReference type="InterPro" id="IPR000073">
    <property type="entry name" value="AB_hydrolase_1"/>
</dbReference>
<keyword evidence="4" id="KW-0444">Lipid biosynthesis</keyword>
<evidence type="ECO:0000256" key="10">
    <source>
        <dbReference type="ARBA" id="ARBA00023136"/>
    </source>
</evidence>
<evidence type="ECO:0000256" key="4">
    <source>
        <dbReference type="ARBA" id="ARBA00022516"/>
    </source>
</evidence>
<evidence type="ECO:0000256" key="5">
    <source>
        <dbReference type="ARBA" id="ARBA00022692"/>
    </source>
</evidence>
<evidence type="ECO:0000256" key="13">
    <source>
        <dbReference type="ARBA" id="ARBA00038024"/>
    </source>
</evidence>
<proteinExistence type="inferred from homology"/>
<comment type="caution">
    <text evidence="17">The sequence shown here is derived from an EMBL/GenBank/DDBJ whole genome shotgun (WGS) entry which is preliminary data.</text>
</comment>
<evidence type="ECO:0000256" key="3">
    <source>
        <dbReference type="ARBA" id="ARBA00004240"/>
    </source>
</evidence>
<evidence type="ECO:0000256" key="9">
    <source>
        <dbReference type="ARBA" id="ARBA00023128"/>
    </source>
</evidence>
<dbReference type="GO" id="GO:0005783">
    <property type="term" value="C:endoplasmic reticulum"/>
    <property type="evidence" value="ECO:0007669"/>
    <property type="project" value="UniProtKB-SubCell"/>
</dbReference>
<dbReference type="GO" id="GO:0008654">
    <property type="term" value="P:phospholipid biosynthetic process"/>
    <property type="evidence" value="ECO:0007669"/>
    <property type="project" value="UniProtKB-KW"/>
</dbReference>
<dbReference type="EMBL" id="AZBU02000001">
    <property type="protein sequence ID" value="TMS37182.1"/>
    <property type="molecule type" value="Genomic_DNA"/>
</dbReference>
<keyword evidence="7" id="KW-1133">Transmembrane helix</keyword>
<dbReference type="AlphaFoldDB" id="A0A4U8UUY6"/>
<feature type="domain" description="AB hydrolase-1" evidence="16">
    <location>
        <begin position="281"/>
        <end position="381"/>
    </location>
</feature>
<dbReference type="Proteomes" id="UP000298663">
    <property type="component" value="Unassembled WGS sequence"/>
</dbReference>
<dbReference type="InterPro" id="IPR011989">
    <property type="entry name" value="ARM-like"/>
</dbReference>
<keyword evidence="5" id="KW-0812">Transmembrane</keyword>
<keyword evidence="18" id="KW-1185">Reference proteome</keyword>
<dbReference type="InterPro" id="IPR052374">
    <property type="entry name" value="SERAC1"/>
</dbReference>
<comment type="subcellular location">
    <subcellularLocation>
        <location evidence="3">Endoplasmic reticulum</location>
    </subcellularLocation>
    <subcellularLocation>
        <location evidence="1">Membrane</location>
        <topology evidence="1">Single-pass membrane protein</topology>
    </subcellularLocation>
    <subcellularLocation>
        <location evidence="2">Mitochondrion</location>
    </subcellularLocation>
</comment>
<accession>A0A4U8UUY6</accession>
<evidence type="ECO:0000313" key="18">
    <source>
        <dbReference type="Proteomes" id="UP000298663"/>
    </source>
</evidence>